<evidence type="ECO:0000256" key="1">
    <source>
        <dbReference type="ARBA" id="ARBA00023277"/>
    </source>
</evidence>
<dbReference type="EMBL" id="JABWDY010032815">
    <property type="protein sequence ID" value="KAF5183894.1"/>
    <property type="molecule type" value="Genomic_DNA"/>
</dbReference>
<protein>
    <submittedName>
        <fullName evidence="2">Uncharacterized protein</fullName>
    </submittedName>
</protein>
<accession>A0A7J6VFK2</accession>
<gene>
    <name evidence="2" type="ORF">FRX31_026519</name>
</gene>
<proteinExistence type="predicted"/>
<evidence type="ECO:0000313" key="2">
    <source>
        <dbReference type="EMBL" id="KAF5183894.1"/>
    </source>
</evidence>
<evidence type="ECO:0000313" key="3">
    <source>
        <dbReference type="Proteomes" id="UP000554482"/>
    </source>
</evidence>
<reference evidence="2 3" key="1">
    <citation type="submission" date="2020-06" db="EMBL/GenBank/DDBJ databases">
        <title>Transcriptomic and genomic resources for Thalictrum thalictroides and T. hernandezii: Facilitating candidate gene discovery in an emerging model plant lineage.</title>
        <authorList>
            <person name="Arias T."/>
            <person name="Riano-Pachon D.M."/>
            <person name="Di Stilio V.S."/>
        </authorList>
    </citation>
    <scope>NUCLEOTIDE SEQUENCE [LARGE SCALE GENOMIC DNA]</scope>
    <source>
        <strain evidence="3">cv. WT478/WT964</strain>
        <tissue evidence="2">Leaves</tissue>
    </source>
</reference>
<keyword evidence="3" id="KW-1185">Reference proteome</keyword>
<name>A0A7J6VFK2_THATH</name>
<dbReference type="Pfam" id="PF05691">
    <property type="entry name" value="Raffinose_syn"/>
    <property type="match status" value="1"/>
</dbReference>
<comment type="caution">
    <text evidence="2">The sequence shown here is derived from an EMBL/GenBank/DDBJ whole genome shotgun (WGS) entry which is preliminary data.</text>
</comment>
<dbReference type="Gene3D" id="1.20.58.1970">
    <property type="match status" value="1"/>
</dbReference>
<organism evidence="2 3">
    <name type="scientific">Thalictrum thalictroides</name>
    <name type="common">Rue-anemone</name>
    <name type="synonym">Anemone thalictroides</name>
    <dbReference type="NCBI Taxonomy" id="46969"/>
    <lineage>
        <taxon>Eukaryota</taxon>
        <taxon>Viridiplantae</taxon>
        <taxon>Streptophyta</taxon>
        <taxon>Embryophyta</taxon>
        <taxon>Tracheophyta</taxon>
        <taxon>Spermatophyta</taxon>
        <taxon>Magnoliopsida</taxon>
        <taxon>Ranunculales</taxon>
        <taxon>Ranunculaceae</taxon>
        <taxon>Thalictroideae</taxon>
        <taxon>Thalictrum</taxon>
    </lineage>
</organism>
<dbReference type="Proteomes" id="UP000554482">
    <property type="component" value="Unassembled WGS sequence"/>
</dbReference>
<sequence length="115" mass="12839">MMQKSFNQLGGMQLDRDARALISHFSNMTQRTTADKIKINLFLLGTTTVENKLQKGRSTILITKEGNFLKANNKNVLTNVPDNVVLTPWTDGSAFVGATWDEQSSRHVFNLGVLQ</sequence>
<dbReference type="AlphaFoldDB" id="A0A7J6VFK2"/>
<dbReference type="OrthoDB" id="1703069at2759"/>
<keyword evidence="1" id="KW-0119">Carbohydrate metabolism</keyword>
<dbReference type="InterPro" id="IPR008811">
    <property type="entry name" value="Glycosyl_hydrolases_36"/>
</dbReference>